<feature type="transmembrane region" description="Helical" evidence="7">
    <location>
        <begin position="161"/>
        <end position="179"/>
    </location>
</feature>
<dbReference type="PROSITE" id="PS50283">
    <property type="entry name" value="NA_SOLUT_SYMP_3"/>
    <property type="match status" value="1"/>
</dbReference>
<dbReference type="Proteomes" id="UP001145087">
    <property type="component" value="Unassembled WGS sequence"/>
</dbReference>
<dbReference type="Pfam" id="PF00474">
    <property type="entry name" value="SSF"/>
    <property type="match status" value="1"/>
</dbReference>
<evidence type="ECO:0000256" key="2">
    <source>
        <dbReference type="ARBA" id="ARBA00006434"/>
    </source>
</evidence>
<dbReference type="PANTHER" id="PTHR11819:SF195">
    <property type="entry name" value="SODIUM_GLUCOSE COTRANSPORTER 4"/>
    <property type="match status" value="1"/>
</dbReference>
<feature type="transmembrane region" description="Helical" evidence="7">
    <location>
        <begin position="283"/>
        <end position="308"/>
    </location>
</feature>
<comment type="similarity">
    <text evidence="2 6">Belongs to the sodium:solute symporter (SSF) (TC 2.A.21) family.</text>
</comment>
<dbReference type="InterPro" id="IPR038377">
    <property type="entry name" value="Na/Glc_symporter_sf"/>
</dbReference>
<keyword evidence="9" id="KW-1185">Reference proteome</keyword>
<feature type="transmembrane region" description="Helical" evidence="7">
    <location>
        <begin position="530"/>
        <end position="550"/>
    </location>
</feature>
<feature type="transmembrane region" description="Helical" evidence="7">
    <location>
        <begin position="439"/>
        <end position="458"/>
    </location>
</feature>
<evidence type="ECO:0000256" key="1">
    <source>
        <dbReference type="ARBA" id="ARBA00004141"/>
    </source>
</evidence>
<feature type="transmembrane region" description="Helical" evidence="7">
    <location>
        <begin position="244"/>
        <end position="262"/>
    </location>
</feature>
<dbReference type="NCBIfam" id="TIGR00813">
    <property type="entry name" value="sss"/>
    <property type="match status" value="1"/>
</dbReference>
<comment type="subcellular location">
    <subcellularLocation>
        <location evidence="1">Membrane</location>
        <topology evidence="1">Multi-pass membrane protein</topology>
    </subcellularLocation>
</comment>
<dbReference type="CDD" id="cd10329">
    <property type="entry name" value="SLC5sbd_SGLT1-like"/>
    <property type="match status" value="1"/>
</dbReference>
<evidence type="ECO:0000256" key="3">
    <source>
        <dbReference type="ARBA" id="ARBA00022692"/>
    </source>
</evidence>
<feature type="transmembrane region" description="Helical" evidence="7">
    <location>
        <begin position="478"/>
        <end position="499"/>
    </location>
</feature>
<feature type="transmembrane region" description="Helical" evidence="7">
    <location>
        <begin position="186"/>
        <end position="209"/>
    </location>
</feature>
<feature type="transmembrane region" description="Helical" evidence="7">
    <location>
        <begin position="6"/>
        <end position="25"/>
    </location>
</feature>
<evidence type="ECO:0000256" key="7">
    <source>
        <dbReference type="SAM" id="Phobius"/>
    </source>
</evidence>
<dbReference type="GO" id="GO:0005886">
    <property type="term" value="C:plasma membrane"/>
    <property type="evidence" value="ECO:0007669"/>
    <property type="project" value="TreeGrafter"/>
</dbReference>
<dbReference type="PANTHER" id="PTHR11819">
    <property type="entry name" value="SOLUTE CARRIER FAMILY 5"/>
    <property type="match status" value="1"/>
</dbReference>
<accession>A0A9X3J5Z0</accession>
<evidence type="ECO:0000256" key="6">
    <source>
        <dbReference type="RuleBase" id="RU362091"/>
    </source>
</evidence>
<feature type="transmembrane region" description="Helical" evidence="7">
    <location>
        <begin position="415"/>
        <end position="432"/>
    </location>
</feature>
<feature type="transmembrane region" description="Helical" evidence="7">
    <location>
        <begin position="77"/>
        <end position="96"/>
    </location>
</feature>
<dbReference type="Gene3D" id="1.20.1730.10">
    <property type="entry name" value="Sodium/glucose cotransporter"/>
    <property type="match status" value="1"/>
</dbReference>
<protein>
    <submittedName>
        <fullName evidence="8">Sodium:solute symporter</fullName>
    </submittedName>
</protein>
<dbReference type="InterPro" id="IPR001734">
    <property type="entry name" value="Na/solute_symporter"/>
</dbReference>
<dbReference type="RefSeq" id="WP_343334384.1">
    <property type="nucleotide sequence ID" value="NZ_JAPOHD010000030.1"/>
</dbReference>
<dbReference type="EMBL" id="JAPOHD010000030">
    <property type="protein sequence ID" value="MCY1722054.1"/>
    <property type="molecule type" value="Genomic_DNA"/>
</dbReference>
<comment type="caution">
    <text evidence="8">The sequence shown here is derived from an EMBL/GenBank/DDBJ whole genome shotgun (WGS) entry which is preliminary data.</text>
</comment>
<dbReference type="GO" id="GO:0005412">
    <property type="term" value="F:D-glucose:sodium symporter activity"/>
    <property type="evidence" value="ECO:0007669"/>
    <property type="project" value="TreeGrafter"/>
</dbReference>
<keyword evidence="3 7" id="KW-0812">Transmembrane</keyword>
<keyword evidence="5 7" id="KW-0472">Membrane</keyword>
<keyword evidence="4 7" id="KW-1133">Transmembrane helix</keyword>
<evidence type="ECO:0000313" key="8">
    <source>
        <dbReference type="EMBL" id="MCY1722054.1"/>
    </source>
</evidence>
<feature type="transmembrane region" description="Helical" evidence="7">
    <location>
        <begin position="338"/>
        <end position="367"/>
    </location>
</feature>
<evidence type="ECO:0000256" key="5">
    <source>
        <dbReference type="ARBA" id="ARBA00023136"/>
    </source>
</evidence>
<proteinExistence type="inferred from homology"/>
<name>A0A9X3J5Z0_9BACT</name>
<feature type="transmembrane region" description="Helical" evidence="7">
    <location>
        <begin position="117"/>
        <end position="141"/>
    </location>
</feature>
<evidence type="ECO:0000313" key="9">
    <source>
        <dbReference type="Proteomes" id="UP001145087"/>
    </source>
</evidence>
<gene>
    <name evidence="8" type="ORF">OU798_17000</name>
</gene>
<sequence>MSTLDWIVLGLFCVALIGIVIWVIAKKDKNTTDYFLAGRDATWIAIGASIFASNIGSEHLVGLAGAGAESGMAMAHWEMHGWMILMLGWLFVPFYSRSKVFTMPEFLERRYNPQARSFLSIISLVSYVLTKVAVTVYAGGVVFKDVFDIEYITAFGYNIDFFWISAIGLVVLTGIYTTFGGMKAVLYTSVLQTPILLIGSLAVLVLGLIKVGGWGEMMEICRANVTVHGDSMTSLMRSPKDLDFPWTGVILGSAIIGFWYWCTDQFIVQRVLSGRDMKQARRGTIFGAYLKLTPVFIFLIPGMIAFALNQKGLITLSSNDAAFSTMVKELLPIGFKGVVIGGILAALMSSLASLFNSSAMLFTIDFYQKHKPNESDKHYVIVGRVATVVIVLLGILWIPVMKGIGKVLYEYLQDVQSLLAPGIAAVFLLGIVSKKTTPAAGLWGLIIGFTLGMTRLALNIFGLEEGNLLYAVFLSHNWLHYEIYLFIVVIITMIIISYFTKRKDPETIVGLTMGSATAAQRAETRESYNYWDIINSIIIITIILVFYAYFW</sequence>
<dbReference type="AlphaFoldDB" id="A0A9X3J5Z0"/>
<feature type="transmembrane region" description="Helical" evidence="7">
    <location>
        <begin position="379"/>
        <end position="400"/>
    </location>
</feature>
<reference evidence="8" key="1">
    <citation type="submission" date="2022-11" db="EMBL/GenBank/DDBJ databases">
        <title>Marilongibacter aestuarii gen. nov., sp. nov., isolated from tidal flat sediment.</title>
        <authorList>
            <person name="Jiayan W."/>
        </authorList>
    </citation>
    <scope>NUCLEOTIDE SEQUENCE</scope>
    <source>
        <strain evidence="8">Z1-6</strain>
    </source>
</reference>
<organism evidence="8 9">
    <name type="scientific">Draconibacterium aestuarii</name>
    <dbReference type="NCBI Taxonomy" id="2998507"/>
    <lineage>
        <taxon>Bacteria</taxon>
        <taxon>Pseudomonadati</taxon>
        <taxon>Bacteroidota</taxon>
        <taxon>Bacteroidia</taxon>
        <taxon>Marinilabiliales</taxon>
        <taxon>Prolixibacteraceae</taxon>
        <taxon>Draconibacterium</taxon>
    </lineage>
</organism>
<evidence type="ECO:0000256" key="4">
    <source>
        <dbReference type="ARBA" id="ARBA00022989"/>
    </source>
</evidence>